<dbReference type="GeneID" id="37200216"/>
<dbReference type="STRING" id="1450537.A0A395HII4"/>
<dbReference type="InterPro" id="IPR047205">
    <property type="entry name" value="RMP1"/>
</dbReference>
<reference evidence="3 4" key="1">
    <citation type="submission" date="2018-02" db="EMBL/GenBank/DDBJ databases">
        <title>The genomes of Aspergillus section Nigri reveals drivers in fungal speciation.</title>
        <authorList>
            <consortium name="DOE Joint Genome Institute"/>
            <person name="Vesth T.C."/>
            <person name="Nybo J."/>
            <person name="Theobald S."/>
            <person name="Brandl J."/>
            <person name="Frisvad J.C."/>
            <person name="Nielsen K.F."/>
            <person name="Lyhne E.K."/>
            <person name="Kogle M.E."/>
            <person name="Kuo A."/>
            <person name="Riley R."/>
            <person name="Clum A."/>
            <person name="Nolan M."/>
            <person name="Lipzen A."/>
            <person name="Salamov A."/>
            <person name="Henrissat B."/>
            <person name="Wiebenga A."/>
            <person name="De vries R.P."/>
            <person name="Grigoriev I.V."/>
            <person name="Mortensen U.H."/>
            <person name="Andersen M.R."/>
            <person name="Baker S.E."/>
        </authorList>
    </citation>
    <scope>NUCLEOTIDE SEQUENCE [LARGE SCALE GENOMIC DNA]</scope>
    <source>
        <strain evidence="3 4">CBS 101889</strain>
    </source>
</reference>
<feature type="compositionally biased region" description="Polar residues" evidence="1">
    <location>
        <begin position="161"/>
        <end position="174"/>
    </location>
</feature>
<dbReference type="EMBL" id="KZ824325">
    <property type="protein sequence ID" value="RAL07721.1"/>
    <property type="molecule type" value="Genomic_DNA"/>
</dbReference>
<dbReference type="GO" id="GO:0000294">
    <property type="term" value="P:nuclear-transcribed mRNA catabolic process, RNase MRP-dependent"/>
    <property type="evidence" value="ECO:0007669"/>
    <property type="project" value="TreeGrafter"/>
</dbReference>
<dbReference type="OrthoDB" id="5414547at2759"/>
<dbReference type="AlphaFoldDB" id="A0A395HII4"/>
<dbReference type="Pfam" id="PF20945">
    <property type="entry name" value="RMP1"/>
    <property type="match status" value="1"/>
</dbReference>
<dbReference type="GO" id="GO:0000172">
    <property type="term" value="C:ribonuclease MRP complex"/>
    <property type="evidence" value="ECO:0007669"/>
    <property type="project" value="InterPro"/>
</dbReference>
<evidence type="ECO:0000313" key="4">
    <source>
        <dbReference type="Proteomes" id="UP000248961"/>
    </source>
</evidence>
<feature type="compositionally biased region" description="Basic residues" evidence="1">
    <location>
        <begin position="182"/>
        <end position="193"/>
    </location>
</feature>
<name>A0A395HII4_ASPHC</name>
<gene>
    <name evidence="3" type="ORF">BO97DRAFT_408730</name>
</gene>
<feature type="region of interest" description="Disordered" evidence="1">
    <location>
        <begin position="157"/>
        <end position="194"/>
    </location>
</feature>
<dbReference type="Proteomes" id="UP000248961">
    <property type="component" value="Unassembled WGS sequence"/>
</dbReference>
<organism evidence="3 4">
    <name type="scientific">Aspergillus homomorphus (strain CBS 101889)</name>
    <dbReference type="NCBI Taxonomy" id="1450537"/>
    <lineage>
        <taxon>Eukaryota</taxon>
        <taxon>Fungi</taxon>
        <taxon>Dikarya</taxon>
        <taxon>Ascomycota</taxon>
        <taxon>Pezizomycotina</taxon>
        <taxon>Eurotiomycetes</taxon>
        <taxon>Eurotiomycetidae</taxon>
        <taxon>Eurotiales</taxon>
        <taxon>Aspergillaceae</taxon>
        <taxon>Aspergillus</taxon>
        <taxon>Aspergillus subgen. Circumdati</taxon>
    </lineage>
</organism>
<dbReference type="GO" id="GO:0000466">
    <property type="term" value="P:maturation of 5.8S rRNA from tricistronic rRNA transcript (SSU-rRNA, 5.8S rRNA, LSU-rRNA)"/>
    <property type="evidence" value="ECO:0007669"/>
    <property type="project" value="TreeGrafter"/>
</dbReference>
<protein>
    <recommendedName>
        <fullName evidence="2">RNase MRP protein 1 RNA binding domain-containing protein</fullName>
    </recommendedName>
</protein>
<proteinExistence type="predicted"/>
<evidence type="ECO:0000259" key="2">
    <source>
        <dbReference type="Pfam" id="PF20945"/>
    </source>
</evidence>
<evidence type="ECO:0000313" key="3">
    <source>
        <dbReference type="EMBL" id="RAL07721.1"/>
    </source>
</evidence>
<dbReference type="InterPro" id="IPR047204">
    <property type="entry name" value="RMP1_RBD"/>
</dbReference>
<dbReference type="VEuPathDB" id="FungiDB:BO97DRAFT_408730"/>
<keyword evidence="4" id="KW-1185">Reference proteome</keyword>
<evidence type="ECO:0000256" key="1">
    <source>
        <dbReference type="SAM" id="MobiDB-lite"/>
    </source>
</evidence>
<sequence>MDAEKLLAIHSILHLLFHRNKNQHGNTKWWKWLATLKRTTLKLAMSIDRLPYVGDQYKHYLAHNIIPKCYLVFSTVVADGQFSTLGTVLLATLARLAKVTGIHKVLRKPARTGDIAPTLGRSNKCIKEDTGTIILRSRQSPGPLILPDHGDLNGLGRMTGLKNTRSLPSSSQGCEDTDKKNQTQKKTKKKKRKDAIDDLFDSLL</sequence>
<feature type="domain" description="RNase MRP protein 1 RNA binding" evidence="2">
    <location>
        <begin position="12"/>
        <end position="95"/>
    </location>
</feature>
<dbReference type="RefSeq" id="XP_025546875.1">
    <property type="nucleotide sequence ID" value="XM_025695927.1"/>
</dbReference>
<dbReference type="CDD" id="cd22573">
    <property type="entry name" value="RMP1_RBD"/>
    <property type="match status" value="1"/>
</dbReference>
<dbReference type="PANTHER" id="PTHR37792">
    <property type="entry name" value="RIBONUCLEASE MRP PROTEIN SUBUNIT RMP1"/>
    <property type="match status" value="1"/>
</dbReference>
<dbReference type="GO" id="GO:0042134">
    <property type="term" value="F:rRNA primary transcript binding"/>
    <property type="evidence" value="ECO:0007669"/>
    <property type="project" value="InterPro"/>
</dbReference>
<dbReference type="PANTHER" id="PTHR37792:SF1">
    <property type="entry name" value="RIBONUCLEASE MRP PROTEIN SUBUNIT RMP1"/>
    <property type="match status" value="1"/>
</dbReference>
<accession>A0A395HII4</accession>